<dbReference type="Proteomes" id="UP000182272">
    <property type="component" value="Chromosome I"/>
</dbReference>
<gene>
    <name evidence="1" type="ORF">SAMN05216581_3340</name>
</gene>
<protein>
    <submittedName>
        <fullName evidence="1">Uncharacterized protein</fullName>
    </submittedName>
</protein>
<organism evidence="1 2">
    <name type="scientific">Pseudomonas asplenii</name>
    <dbReference type="NCBI Taxonomy" id="53407"/>
    <lineage>
        <taxon>Bacteria</taxon>
        <taxon>Pseudomonadati</taxon>
        <taxon>Pseudomonadota</taxon>
        <taxon>Gammaproteobacteria</taxon>
        <taxon>Pseudomonadales</taxon>
        <taxon>Pseudomonadaceae</taxon>
        <taxon>Pseudomonas</taxon>
    </lineage>
</organism>
<reference evidence="1 2" key="1">
    <citation type="submission" date="2016-10" db="EMBL/GenBank/DDBJ databases">
        <authorList>
            <person name="de Groot N.N."/>
        </authorList>
    </citation>
    <scope>NUCLEOTIDE SEQUENCE [LARGE SCALE GENOMIC DNA]</scope>
    <source>
        <strain evidence="1 2">LMG 2158</strain>
    </source>
</reference>
<evidence type="ECO:0000313" key="1">
    <source>
        <dbReference type="EMBL" id="SEI17258.1"/>
    </source>
</evidence>
<dbReference type="EMBL" id="LT629972">
    <property type="protein sequence ID" value="SEI17258.1"/>
    <property type="molecule type" value="Genomic_DNA"/>
</dbReference>
<name>A0A1H6NMW6_9PSED</name>
<accession>A0A1H6NMW6</accession>
<proteinExistence type="predicted"/>
<evidence type="ECO:0000313" key="2">
    <source>
        <dbReference type="Proteomes" id="UP000182272"/>
    </source>
</evidence>
<sequence length="505" mass="54453">MARVLTWPWHGRVTGGLLPIVFKGVRVQVGMTRDQAAATGPGDNHRIVVPGIEPISEEEQARAPEGGSYWAGRALISSGFLYNRGIGWIYQAADGSRWAVAFVERNVGANTSTVVLQFSRFGEVGRATERYQRTLTVAVGQLGQGDRARFFSDLGPVSNTTIRLHSVSDSGRTAILSWNVFNSGSDRSVDTRQRAYTFVKVTLRGAGLSLSAVHEVLYPFSAVFSETLAPGLQYVQVGGNTGNLVEKSRTALEQGGGDRVIYEYDSTVEFIESNGPGTFSLVSPVAFVQRQNWMVGVFFDGEDPVPGYIRITSTGGSYWSVELETVRPEILIQYYDGSTVIEQLGQSMYRGGGGFSGSCTIAWDGPGAPWSRSFNYATSSAIVGRNVTTDYTFNGQSASGSGAWPNVGEPIVPQFIGDRGGRLPCVEAGYGNFTLITYIVPYSNNLVGIAEQKNIEPGKFYGALTPAGYVATGGDLSLENYEHYGSYHPFTGEVVVGSSLPVNFI</sequence>
<dbReference type="AlphaFoldDB" id="A0A1H6NMW6"/>